<protein>
    <submittedName>
        <fullName evidence="1">DUF721 domain-containing protein</fullName>
    </submittedName>
</protein>
<accession>A0ABW9RLC0</accession>
<dbReference type="InterPro" id="IPR007922">
    <property type="entry name" value="DciA-like"/>
</dbReference>
<dbReference type="Proteomes" id="UP000798808">
    <property type="component" value="Unassembled WGS sequence"/>
</dbReference>
<dbReference type="PANTHER" id="PTHR36456:SF1">
    <property type="entry name" value="UPF0232 PROTEIN SCO3875"/>
    <property type="match status" value="1"/>
</dbReference>
<name>A0ABW9RLC0_9BACT</name>
<organism evidence="1 2">
    <name type="scientific">Fulvivirga kasyanovii</name>
    <dbReference type="NCBI Taxonomy" id="396812"/>
    <lineage>
        <taxon>Bacteria</taxon>
        <taxon>Pseudomonadati</taxon>
        <taxon>Bacteroidota</taxon>
        <taxon>Cytophagia</taxon>
        <taxon>Cytophagales</taxon>
        <taxon>Fulvivirgaceae</taxon>
        <taxon>Fulvivirga</taxon>
    </lineage>
</organism>
<evidence type="ECO:0000313" key="2">
    <source>
        <dbReference type="Proteomes" id="UP000798808"/>
    </source>
</evidence>
<dbReference type="RefSeq" id="WP_155170771.1">
    <property type="nucleotide sequence ID" value="NZ_BAAAFL010000010.1"/>
</dbReference>
<sequence>MDKKKYNPRKSDISTVGEAINDLLNSYRLKGRFDEAKLVSSWERLMGRTIANRTGKIFIKKQVLFVEINSAPLKHELNLSKSKIIDIFEREIGHGVIEEIIFL</sequence>
<proteinExistence type="predicted"/>
<dbReference type="EMBL" id="SMLW01000447">
    <property type="protein sequence ID" value="MTI24730.1"/>
    <property type="molecule type" value="Genomic_DNA"/>
</dbReference>
<keyword evidence="2" id="KW-1185">Reference proteome</keyword>
<evidence type="ECO:0000313" key="1">
    <source>
        <dbReference type="EMBL" id="MTI24730.1"/>
    </source>
</evidence>
<comment type="caution">
    <text evidence="1">The sequence shown here is derived from an EMBL/GenBank/DDBJ whole genome shotgun (WGS) entry which is preliminary data.</text>
</comment>
<reference evidence="1 2" key="1">
    <citation type="submission" date="2019-02" db="EMBL/GenBank/DDBJ databases">
        <authorList>
            <person name="Goldberg S.R."/>
            <person name="Haltli B.A."/>
            <person name="Correa H."/>
            <person name="Russell K.G."/>
        </authorList>
    </citation>
    <scope>NUCLEOTIDE SEQUENCE [LARGE SCALE GENOMIC DNA]</scope>
    <source>
        <strain evidence="1 2">JCM 16186</strain>
    </source>
</reference>
<dbReference type="Pfam" id="PF05258">
    <property type="entry name" value="DciA"/>
    <property type="match status" value="1"/>
</dbReference>
<gene>
    <name evidence="1" type="ORF">E1163_07240</name>
</gene>
<dbReference type="PANTHER" id="PTHR36456">
    <property type="entry name" value="UPF0232 PROTEIN SCO3875"/>
    <property type="match status" value="1"/>
</dbReference>